<protein>
    <submittedName>
        <fullName evidence="1">Uncharacterized protein</fullName>
    </submittedName>
</protein>
<comment type="caution">
    <text evidence="1">The sequence shown here is derived from an EMBL/GenBank/DDBJ whole genome shotgun (WGS) entry which is preliminary data.</text>
</comment>
<dbReference type="AlphaFoldDB" id="A0A829Q617"/>
<reference evidence="1 2" key="1">
    <citation type="submission" date="2013-12" db="EMBL/GenBank/DDBJ databases">
        <authorList>
            <person name="Madinger N."/>
            <person name="Lenaerts A."/>
            <person name="Ordway D."/>
            <person name="DeGroote M.A."/>
            <person name="Parker T."/>
            <person name="Sizemore C."/>
            <person name="Tallon L.J."/>
            <person name="Sadzewicz L.K."/>
            <person name="Sengamalay N."/>
            <person name="Fraser C.M."/>
            <person name="Hine E."/>
            <person name="Shefchek K.A."/>
            <person name="Das S.P."/>
            <person name="Tettelin H."/>
        </authorList>
    </citation>
    <scope>NUCLEOTIDE SEQUENCE [LARGE SCALE GENOMIC DNA]</scope>
    <source>
        <strain evidence="1 2">21</strain>
    </source>
</reference>
<dbReference type="EMBL" id="JAOF01000001">
    <property type="protein sequence ID" value="EUA48149.1"/>
    <property type="molecule type" value="Genomic_DNA"/>
</dbReference>
<evidence type="ECO:0000313" key="2">
    <source>
        <dbReference type="Proteomes" id="UP000020103"/>
    </source>
</evidence>
<evidence type="ECO:0000313" key="1">
    <source>
        <dbReference type="EMBL" id="EUA48149.1"/>
    </source>
</evidence>
<dbReference type="Proteomes" id="UP000020103">
    <property type="component" value="Unassembled WGS sequence"/>
</dbReference>
<sequence length="102" mass="10740">MLTASPADVAGRAAARRRQREADAWAAAVAAEATVTDAVRRIARGGDGALKDVAALIASSDAPGLVAFRACQLLAVALNVAPGGAEPRESLLQRRRRRIRRR</sequence>
<organism evidence="1 2">
    <name type="scientific">Mycobacteroides abscessus 21</name>
    <dbReference type="NCBI Taxonomy" id="1299324"/>
    <lineage>
        <taxon>Bacteria</taxon>
        <taxon>Bacillati</taxon>
        <taxon>Actinomycetota</taxon>
        <taxon>Actinomycetes</taxon>
        <taxon>Mycobacteriales</taxon>
        <taxon>Mycobacteriaceae</taxon>
        <taxon>Mycobacteroides</taxon>
        <taxon>Mycobacteroides abscessus</taxon>
    </lineage>
</organism>
<accession>A0A829Q617</accession>
<name>A0A829Q617_9MYCO</name>
<gene>
    <name evidence="1" type="ORF">I543_3795</name>
</gene>
<proteinExistence type="predicted"/>